<feature type="region of interest" description="Disordered" evidence="1">
    <location>
        <begin position="120"/>
        <end position="170"/>
    </location>
</feature>
<gene>
    <name evidence="2" type="ORF">BOTBODRAFT_175622</name>
</gene>
<feature type="region of interest" description="Disordered" evidence="1">
    <location>
        <begin position="1"/>
        <end position="38"/>
    </location>
</feature>
<protein>
    <submittedName>
        <fullName evidence="2">Uncharacterized protein</fullName>
    </submittedName>
</protein>
<feature type="compositionally biased region" description="Low complexity" evidence="1">
    <location>
        <begin position="161"/>
        <end position="170"/>
    </location>
</feature>
<dbReference type="AlphaFoldDB" id="A0A067MP37"/>
<dbReference type="HOGENOM" id="CLU_017962_2_1_1"/>
<dbReference type="STRING" id="930990.A0A067MP37"/>
<sequence>MTRKRPRVSTGSNLDAPMDVIPETAPTSPASTTPSSYRQRWVPPQAALTNPQTRAGGLLATSLEFIKGAFQAAVEFSTKDEYSDPHVTMRNLFLGVLHVVDPDQLAAIISNEPDFLELIQSSGLSPSPAPAAVPGPSKGKEREAPPASPAPTPKALPPKAKPVSAAKPKPKTFAVAAKAAPASTAVNPPKFNPSPKVASPMRAKRGGISSAAFKPATPIAPGAQASGYATIQHVNRLLAPFHFQLKGLVWSPFGNLIATPNSPQFVEKSKEVLPGIFLDMFKVAFAPLSFDDRSNVVVYNLPLGSADRWTDPSAMASLLMAQNDIAEPIPIESARWLANPARHKGATASLRLSLPPQLRAAILKSGTLFLEGRSHPVRSFTAPKTLPNQCRKCWKLGHSEAWCRKAAPVCGVCCAGHPTSHHQAAAPNAPHLCALCKGAHPSWTRWCVDRHIQLAAQPPLKKPTPAKKRAGKVPPNPPLLDRFFSFK</sequence>
<dbReference type="OrthoDB" id="2795309at2759"/>
<proteinExistence type="predicted"/>
<dbReference type="EMBL" id="KL198044">
    <property type="protein sequence ID" value="KDQ13311.1"/>
    <property type="molecule type" value="Genomic_DNA"/>
</dbReference>
<dbReference type="Proteomes" id="UP000027195">
    <property type="component" value="Unassembled WGS sequence"/>
</dbReference>
<name>A0A067MP37_BOTB1</name>
<keyword evidence="3" id="KW-1185">Reference proteome</keyword>
<evidence type="ECO:0000313" key="3">
    <source>
        <dbReference type="Proteomes" id="UP000027195"/>
    </source>
</evidence>
<evidence type="ECO:0000313" key="2">
    <source>
        <dbReference type="EMBL" id="KDQ13311.1"/>
    </source>
</evidence>
<feature type="compositionally biased region" description="Pro residues" evidence="1">
    <location>
        <begin position="146"/>
        <end position="160"/>
    </location>
</feature>
<accession>A0A067MP37</accession>
<reference evidence="3" key="1">
    <citation type="journal article" date="2014" name="Proc. Natl. Acad. Sci. U.S.A.">
        <title>Extensive sampling of basidiomycete genomes demonstrates inadequacy of the white-rot/brown-rot paradigm for wood decay fungi.</title>
        <authorList>
            <person name="Riley R."/>
            <person name="Salamov A.A."/>
            <person name="Brown D.W."/>
            <person name="Nagy L.G."/>
            <person name="Floudas D."/>
            <person name="Held B.W."/>
            <person name="Levasseur A."/>
            <person name="Lombard V."/>
            <person name="Morin E."/>
            <person name="Otillar R."/>
            <person name="Lindquist E.A."/>
            <person name="Sun H."/>
            <person name="LaButti K.M."/>
            <person name="Schmutz J."/>
            <person name="Jabbour D."/>
            <person name="Luo H."/>
            <person name="Baker S.E."/>
            <person name="Pisabarro A.G."/>
            <person name="Walton J.D."/>
            <person name="Blanchette R.A."/>
            <person name="Henrissat B."/>
            <person name="Martin F."/>
            <person name="Cullen D."/>
            <person name="Hibbett D.S."/>
            <person name="Grigoriev I.V."/>
        </authorList>
    </citation>
    <scope>NUCLEOTIDE SEQUENCE [LARGE SCALE GENOMIC DNA]</scope>
    <source>
        <strain evidence="3">FD-172 SS1</strain>
    </source>
</reference>
<dbReference type="InParanoid" id="A0A067MP37"/>
<feature type="compositionally biased region" description="Low complexity" evidence="1">
    <location>
        <begin position="22"/>
        <end position="36"/>
    </location>
</feature>
<organism evidence="2 3">
    <name type="scientific">Botryobasidium botryosum (strain FD-172 SS1)</name>
    <dbReference type="NCBI Taxonomy" id="930990"/>
    <lineage>
        <taxon>Eukaryota</taxon>
        <taxon>Fungi</taxon>
        <taxon>Dikarya</taxon>
        <taxon>Basidiomycota</taxon>
        <taxon>Agaricomycotina</taxon>
        <taxon>Agaricomycetes</taxon>
        <taxon>Cantharellales</taxon>
        <taxon>Botryobasidiaceae</taxon>
        <taxon>Botryobasidium</taxon>
    </lineage>
</organism>
<evidence type="ECO:0000256" key="1">
    <source>
        <dbReference type="SAM" id="MobiDB-lite"/>
    </source>
</evidence>